<evidence type="ECO:0000313" key="3">
    <source>
        <dbReference type="EMBL" id="SEI62809.1"/>
    </source>
</evidence>
<dbReference type="InterPro" id="IPR006829">
    <property type="entry name" value="LXG_dom"/>
</dbReference>
<evidence type="ECO:0000259" key="2">
    <source>
        <dbReference type="PROSITE" id="PS51756"/>
    </source>
</evidence>
<dbReference type="STRING" id="426757.SAMN04488127_0016"/>
<comment type="similarity">
    <text evidence="1">In the N-terminal section; belongs to the LXG family.</text>
</comment>
<protein>
    <submittedName>
        <fullName evidence="3">LXG domain of WXG superfamily protein</fullName>
    </submittedName>
</protein>
<accession>A0A1H6S4I7</accession>
<dbReference type="Proteomes" id="UP000199200">
    <property type="component" value="Unassembled WGS sequence"/>
</dbReference>
<dbReference type="Pfam" id="PF04740">
    <property type="entry name" value="LXG"/>
    <property type="match status" value="1"/>
</dbReference>
<evidence type="ECO:0000256" key="1">
    <source>
        <dbReference type="ARBA" id="ARBA00034117"/>
    </source>
</evidence>
<proteinExistence type="inferred from homology"/>
<dbReference type="PROSITE" id="PS51756">
    <property type="entry name" value="LXG"/>
    <property type="match status" value="1"/>
</dbReference>
<sequence length="515" mass="54658">MDVTLFREGMQRNVETLMRLEEEMQMIRAATEELVALQESLKGEGGDAIRAFYRDCHLPLLQYFGMFKSQFQGILQQMDSALNALEPATDGHIRESFLESEIESGLSEISTIAGSLTDEANAIMDSVSDIVGLPHLDDSEVQQGVQDAKKKRDQTVTDLHQFDASQTGALTSVDDGIRKMEMWIADLESMFNEGLTDVGYKADQWSFMTRMSPLKADLAAGNASLGGVSGLSGFNAPLTSFLWTPGGGMNPATANGFPAGPGMLAGYAPYASPTLMTALANRQNGLLFPTYAAAGTTSGTSKKEEPNFVIGGDSVALGKYGTVTAGSGKLENEWSGLNDDDPLLGGSADFKLIHGEMEADTDYVDARGTLNMLQAGADAKIEEASVLGVDIPLPLVNAEAKGLEYDAKVELDRNMPYLGDVVGGTGIGANYTVGDAKAYAGYDDGYVGLAAKASLWEGELNPTIGIPFTDYNVKVTFGASAGSVGGEARVGREFLIDLRFLVGGRFGVGVEKGTE</sequence>
<feature type="domain" description="LXG" evidence="2">
    <location>
        <begin position="1"/>
        <end position="231"/>
    </location>
</feature>
<name>A0A1H6S4I7_9BACL</name>
<evidence type="ECO:0000313" key="4">
    <source>
        <dbReference type="Proteomes" id="UP000199200"/>
    </source>
</evidence>
<dbReference type="EMBL" id="FNZF01000001">
    <property type="protein sequence ID" value="SEI62809.1"/>
    <property type="molecule type" value="Genomic_DNA"/>
</dbReference>
<dbReference type="RefSeq" id="WP_281242790.1">
    <property type="nucleotide sequence ID" value="NZ_FNZF01000001.1"/>
</dbReference>
<reference evidence="4" key="1">
    <citation type="submission" date="2016-10" db="EMBL/GenBank/DDBJ databases">
        <authorList>
            <person name="Varghese N."/>
            <person name="Submissions S."/>
        </authorList>
    </citation>
    <scope>NUCLEOTIDE SEQUENCE [LARGE SCALE GENOMIC DNA]</scope>
    <source>
        <strain evidence="4">CGMCC 1.6763</strain>
    </source>
</reference>
<organism evidence="3 4">
    <name type="scientific">Bhargavaea ginsengi</name>
    <dbReference type="NCBI Taxonomy" id="426757"/>
    <lineage>
        <taxon>Bacteria</taxon>
        <taxon>Bacillati</taxon>
        <taxon>Bacillota</taxon>
        <taxon>Bacilli</taxon>
        <taxon>Bacillales</taxon>
        <taxon>Caryophanaceae</taxon>
        <taxon>Bhargavaea</taxon>
    </lineage>
</organism>
<keyword evidence="4" id="KW-1185">Reference proteome</keyword>
<gene>
    <name evidence="3" type="ORF">SAMN04488127_0016</name>
</gene>
<dbReference type="AlphaFoldDB" id="A0A1H6S4I7"/>